<keyword evidence="2" id="KW-1185">Reference proteome</keyword>
<dbReference type="Proteomes" id="UP000003240">
    <property type="component" value="Unassembled WGS sequence"/>
</dbReference>
<evidence type="ECO:0000313" key="1">
    <source>
        <dbReference type="EMBL" id="EGO65693.1"/>
    </source>
</evidence>
<dbReference type="RefSeq" id="WP_004092075.1">
    <property type="nucleotide sequence ID" value="NZ_AFGF01000015.1"/>
</dbReference>
<proteinExistence type="predicted"/>
<dbReference type="AlphaFoldDB" id="F7NE38"/>
<dbReference type="InterPro" id="IPR025984">
    <property type="entry name" value="DCTPP"/>
</dbReference>
<evidence type="ECO:0008006" key="3">
    <source>
        <dbReference type="Google" id="ProtNLM"/>
    </source>
</evidence>
<gene>
    <name evidence="1" type="ORF">ALO_01504</name>
</gene>
<accession>F7NE38</accession>
<dbReference type="Pfam" id="PF12643">
    <property type="entry name" value="MazG-like"/>
    <property type="match status" value="1"/>
</dbReference>
<name>F7NE38_9FIRM</name>
<organism evidence="1 2">
    <name type="scientific">Acetonema longum DSM 6540</name>
    <dbReference type="NCBI Taxonomy" id="1009370"/>
    <lineage>
        <taxon>Bacteria</taxon>
        <taxon>Bacillati</taxon>
        <taxon>Bacillota</taxon>
        <taxon>Negativicutes</taxon>
        <taxon>Acetonemataceae</taxon>
        <taxon>Acetonema</taxon>
    </lineage>
</organism>
<sequence>MFSRESDLLYKIRLVEWLKADLVSHVGELFHAMAQNSEKAIATALAAIIASCYVLGRRLGIDFSVLDATTQAWLSERNKKDQQVEKWLGDYAELESHFRQKR</sequence>
<evidence type="ECO:0000313" key="2">
    <source>
        <dbReference type="Proteomes" id="UP000003240"/>
    </source>
</evidence>
<dbReference type="eggNOG" id="ENOG50332FJ">
    <property type="taxonomic scope" value="Bacteria"/>
</dbReference>
<dbReference type="STRING" id="1009370.ALO_01504"/>
<dbReference type="GO" id="GO:0009143">
    <property type="term" value="P:nucleoside triphosphate catabolic process"/>
    <property type="evidence" value="ECO:0007669"/>
    <property type="project" value="InterPro"/>
</dbReference>
<comment type="caution">
    <text evidence="1">The sequence shown here is derived from an EMBL/GenBank/DDBJ whole genome shotgun (WGS) entry which is preliminary data.</text>
</comment>
<reference evidence="1 2" key="1">
    <citation type="journal article" date="2011" name="EMBO J.">
        <title>Structural diversity of bacterial flagellar motors.</title>
        <authorList>
            <person name="Chen S."/>
            <person name="Beeby M."/>
            <person name="Murphy G.E."/>
            <person name="Leadbetter J.R."/>
            <person name="Hendrixson D.R."/>
            <person name="Briegel A."/>
            <person name="Li Z."/>
            <person name="Shi J."/>
            <person name="Tocheva E.I."/>
            <person name="Muller A."/>
            <person name="Dobro M.J."/>
            <person name="Jensen G.J."/>
        </authorList>
    </citation>
    <scope>NUCLEOTIDE SEQUENCE [LARGE SCALE GENOMIC DNA]</scope>
    <source>
        <strain evidence="1 2">DSM 6540</strain>
    </source>
</reference>
<dbReference type="EMBL" id="AFGF01000015">
    <property type="protein sequence ID" value="EGO65693.1"/>
    <property type="molecule type" value="Genomic_DNA"/>
</dbReference>
<dbReference type="GO" id="GO:0047429">
    <property type="term" value="F:nucleoside triphosphate diphosphatase activity"/>
    <property type="evidence" value="ECO:0007669"/>
    <property type="project" value="InterPro"/>
</dbReference>
<dbReference type="OrthoDB" id="2381770at2"/>
<protein>
    <recommendedName>
        <fullName evidence="3">MazG-like family protein</fullName>
    </recommendedName>
</protein>